<accession>A0A9E9C803</accession>
<proteinExistence type="predicted"/>
<gene>
    <name evidence="1" type="ORF">OXH18_21960</name>
</gene>
<evidence type="ECO:0000313" key="2">
    <source>
        <dbReference type="Proteomes" id="UP001163152"/>
    </source>
</evidence>
<dbReference type="EMBL" id="CP113797">
    <property type="protein sequence ID" value="WAL59808.1"/>
    <property type="molecule type" value="Genomic_DNA"/>
</dbReference>
<sequence length="550" mass="60826">MVSVSKVTANNFQVKPQLKAVEQASQANLIGRQVWKHLNNRSIKPLWLYSSSILSIAIAISGSPVRAEGQFSELSPLQSTTVELDTSHSLEAASDLSPALSSIGIQTESLDALASAQELHTTSRNFSVPSAADLEAWVDAAPSFNVFSLQQDHASSKRSIEFIQPLPSFDGIELSSSRYSITGNEFARGSTDEFADREIETTPIETTEHPAQADLLAQEDSTSPPSEAVSPSVSTNRWQFSVEPYLFVPLDVEADVTVAGRRTSIDFGLDDILNLDRAFDGGLRLQAQRDRWRFILDGFYLYASDSGRLGGTFSAGSLLQFVRQVAPQRVEQFTQRFDPVSVERFIIQRFGPERIQQIVQGGGQFGLNTPVRVTADGRVSVRQITVDAAVSYRVIDVSLDDSDEETNFYPRLVIAPIVGVRTNSLRQTIEVDTVRIDGISIPDNRLPTINREFRVSRTLVEPLLGAEIGLALSDRWALNLRGDVSGFNIGADRNLTWNLLAGAQYRLSRLASLQLAYRFNSFDFEDGEGLRRTQLNLDQDGLWLSAIFQF</sequence>
<dbReference type="Gene3D" id="2.40.160.20">
    <property type="match status" value="1"/>
</dbReference>
<dbReference type="KEGG" id="tsin:OXH18_21960"/>
<protein>
    <submittedName>
        <fullName evidence="1">Uncharacterized protein</fullName>
    </submittedName>
</protein>
<reference evidence="1" key="1">
    <citation type="submission" date="2022-12" db="EMBL/GenBank/DDBJ databases">
        <title>Polyphasic identification of a Novel Hot-Spring Cyanobacterium Ocullathermofonsia sinensis gen nov. sp. nov. and Genomic Insights on its Adaptations to the Thermal Habitat.</title>
        <authorList>
            <person name="Daroch M."/>
            <person name="Tang J."/>
            <person name="Jiang Y."/>
        </authorList>
    </citation>
    <scope>NUCLEOTIDE SEQUENCE</scope>
    <source>
        <strain evidence="1">PKUAC-SCTA174</strain>
    </source>
</reference>
<organism evidence="1 2">
    <name type="scientific">Thermocoleostomius sinensis A174</name>
    <dbReference type="NCBI Taxonomy" id="2016057"/>
    <lineage>
        <taxon>Bacteria</taxon>
        <taxon>Bacillati</taxon>
        <taxon>Cyanobacteriota</taxon>
        <taxon>Cyanophyceae</taxon>
        <taxon>Oculatellales</taxon>
        <taxon>Oculatellaceae</taxon>
        <taxon>Thermocoleostomius</taxon>
    </lineage>
</organism>
<dbReference type="RefSeq" id="WP_268609613.1">
    <property type="nucleotide sequence ID" value="NZ_CP113797.1"/>
</dbReference>
<dbReference type="AlphaFoldDB" id="A0A9E9C803"/>
<keyword evidence="2" id="KW-1185">Reference proteome</keyword>
<dbReference type="Proteomes" id="UP001163152">
    <property type="component" value="Chromosome"/>
</dbReference>
<name>A0A9E9C803_9CYAN</name>
<evidence type="ECO:0000313" key="1">
    <source>
        <dbReference type="EMBL" id="WAL59808.1"/>
    </source>
</evidence>